<reference evidence="1" key="1">
    <citation type="submission" date="2021-06" db="EMBL/GenBank/DDBJ databases">
        <authorList>
            <person name="Kallberg Y."/>
            <person name="Tangrot J."/>
            <person name="Rosling A."/>
        </authorList>
    </citation>
    <scope>NUCLEOTIDE SEQUENCE</scope>
    <source>
        <strain evidence="1">AU212A</strain>
    </source>
</reference>
<proteinExistence type="predicted"/>
<accession>A0ACA9KTY9</accession>
<evidence type="ECO:0000313" key="2">
    <source>
        <dbReference type="Proteomes" id="UP000789860"/>
    </source>
</evidence>
<feature type="non-terminal residue" evidence="1">
    <location>
        <position position="1"/>
    </location>
</feature>
<dbReference type="Proteomes" id="UP000789860">
    <property type="component" value="Unassembled WGS sequence"/>
</dbReference>
<organism evidence="1 2">
    <name type="scientific">Scutellospora calospora</name>
    <dbReference type="NCBI Taxonomy" id="85575"/>
    <lineage>
        <taxon>Eukaryota</taxon>
        <taxon>Fungi</taxon>
        <taxon>Fungi incertae sedis</taxon>
        <taxon>Mucoromycota</taxon>
        <taxon>Glomeromycotina</taxon>
        <taxon>Glomeromycetes</taxon>
        <taxon>Diversisporales</taxon>
        <taxon>Gigasporaceae</taxon>
        <taxon>Scutellospora</taxon>
    </lineage>
</organism>
<name>A0ACA9KTY9_9GLOM</name>
<comment type="caution">
    <text evidence="1">The sequence shown here is derived from an EMBL/GenBank/DDBJ whole genome shotgun (WGS) entry which is preliminary data.</text>
</comment>
<protein>
    <submittedName>
        <fullName evidence="1">8842_t:CDS:1</fullName>
    </submittedName>
</protein>
<sequence>IDKKYPFNEAIKNYLVHFNDYYIENMHSRIRAYTTKYSITEEIIREAFVIVLEVTVSTKQLPCRYSTKKILSLTNYDLCNTILKDKYQVEVFICRHGYHTICYNLIERKCKYCYEYYETGIKHNIKSFINRLEKEANILTNEDIDIDNNNEDNNNSTDEIEDLNLILSEKDKIEQEFIDKLVKVLDW</sequence>
<evidence type="ECO:0000313" key="1">
    <source>
        <dbReference type="EMBL" id="CAG8492639.1"/>
    </source>
</evidence>
<gene>
    <name evidence="1" type="ORF">SCALOS_LOCUS2890</name>
</gene>
<dbReference type="EMBL" id="CAJVPM010002793">
    <property type="protein sequence ID" value="CAG8492639.1"/>
    <property type="molecule type" value="Genomic_DNA"/>
</dbReference>
<keyword evidence="2" id="KW-1185">Reference proteome</keyword>